<feature type="transmembrane region" description="Helical" evidence="1">
    <location>
        <begin position="124"/>
        <end position="145"/>
    </location>
</feature>
<dbReference type="InterPro" id="IPR049713">
    <property type="entry name" value="Pr6Pr-like"/>
</dbReference>
<name>A0A6J6G1Z6_9ZZZZ</name>
<accession>A0A6J6G1Z6</accession>
<reference evidence="2" key="1">
    <citation type="submission" date="2020-05" db="EMBL/GenBank/DDBJ databases">
        <authorList>
            <person name="Chiriac C."/>
            <person name="Salcher M."/>
            <person name="Ghai R."/>
            <person name="Kavagutti S V."/>
        </authorList>
    </citation>
    <scope>NUCLEOTIDE SEQUENCE</scope>
</reference>
<dbReference type="AlphaFoldDB" id="A0A6J6G1Z6"/>
<dbReference type="EMBL" id="CAEZUE010000088">
    <property type="protein sequence ID" value="CAB4595051.1"/>
    <property type="molecule type" value="Genomic_DNA"/>
</dbReference>
<gene>
    <name evidence="2" type="ORF">UFOPK1788_00744</name>
</gene>
<feature type="transmembrane region" description="Helical" evidence="1">
    <location>
        <begin position="84"/>
        <end position="104"/>
    </location>
</feature>
<sequence length="163" mass="17905">MGGLFGLMRDVDARWYTVVRACTVSYAIVVGVVYNLLLAGLSVNDGYVASFEFPNLVQHVWMPIFIAIEWLLMPGRSRLRWSVLWIAAVYPLLWVAGSLVRGLAGDGWFPYFFLNPGEMGVGGVVAYVLAIAAFIVGLCALAVGVERLHSRIFVGVGLDRPRL</sequence>
<proteinExistence type="predicted"/>
<keyword evidence="1" id="KW-0812">Transmembrane</keyword>
<evidence type="ECO:0000256" key="1">
    <source>
        <dbReference type="SAM" id="Phobius"/>
    </source>
</evidence>
<keyword evidence="1" id="KW-0472">Membrane</keyword>
<feature type="transmembrane region" description="Helical" evidence="1">
    <location>
        <begin position="21"/>
        <end position="41"/>
    </location>
</feature>
<organism evidence="2">
    <name type="scientific">freshwater metagenome</name>
    <dbReference type="NCBI Taxonomy" id="449393"/>
    <lineage>
        <taxon>unclassified sequences</taxon>
        <taxon>metagenomes</taxon>
        <taxon>ecological metagenomes</taxon>
    </lineage>
</organism>
<feature type="transmembrane region" description="Helical" evidence="1">
    <location>
        <begin position="53"/>
        <end position="72"/>
    </location>
</feature>
<dbReference type="NCBIfam" id="NF038065">
    <property type="entry name" value="Pr6Pr"/>
    <property type="match status" value="1"/>
</dbReference>
<protein>
    <submittedName>
        <fullName evidence="2">Unannotated protein</fullName>
    </submittedName>
</protein>
<evidence type="ECO:0000313" key="2">
    <source>
        <dbReference type="EMBL" id="CAB4595051.1"/>
    </source>
</evidence>
<keyword evidence="1" id="KW-1133">Transmembrane helix</keyword>